<dbReference type="eggNOG" id="COG4478">
    <property type="taxonomic scope" value="Bacteria"/>
</dbReference>
<dbReference type="RefSeq" id="WP_013781156.1">
    <property type="nucleotide sequence ID" value="NC_015520.1"/>
</dbReference>
<gene>
    <name evidence="2" type="ordered locus">Mahau_1538</name>
</gene>
<proteinExistence type="predicted"/>
<reference evidence="2 3" key="2">
    <citation type="journal article" date="2011" name="Stand. Genomic Sci.">
        <title>Complete genome sequence of Mahella australiensis type strain (50-1 BON).</title>
        <authorList>
            <person name="Sikorski J."/>
            <person name="Teshima H."/>
            <person name="Nolan M."/>
            <person name="Lucas S."/>
            <person name="Hammon N."/>
            <person name="Deshpande S."/>
            <person name="Cheng J.F."/>
            <person name="Pitluck S."/>
            <person name="Liolios K."/>
            <person name="Pagani I."/>
            <person name="Ivanova N."/>
            <person name="Huntemann M."/>
            <person name="Mavromatis K."/>
            <person name="Ovchinikova G."/>
            <person name="Pati A."/>
            <person name="Tapia R."/>
            <person name="Han C."/>
            <person name="Goodwin L."/>
            <person name="Chen A."/>
            <person name="Palaniappan K."/>
            <person name="Land M."/>
            <person name="Hauser L."/>
            <person name="Ngatchou-Djao O.D."/>
            <person name="Rohde M."/>
            <person name="Pukall R."/>
            <person name="Spring S."/>
            <person name="Abt B."/>
            <person name="Goker M."/>
            <person name="Detter J.C."/>
            <person name="Woyke T."/>
            <person name="Bristow J."/>
            <person name="Markowitz V."/>
            <person name="Hugenholtz P."/>
            <person name="Eisen J.A."/>
            <person name="Kyrpides N.C."/>
            <person name="Klenk H.P."/>
            <person name="Lapidus A."/>
        </authorList>
    </citation>
    <scope>NUCLEOTIDE SEQUENCE [LARGE SCALE GENOMIC DNA]</scope>
    <source>
        <strain evidence="3">DSM 15567 / CIP 107919 / 50-1 BON</strain>
    </source>
</reference>
<dbReference type="STRING" id="697281.Mahau_1538"/>
<organism evidence="2 3">
    <name type="scientific">Mahella australiensis (strain DSM 15567 / CIP 107919 / 50-1 BON)</name>
    <dbReference type="NCBI Taxonomy" id="697281"/>
    <lineage>
        <taxon>Bacteria</taxon>
        <taxon>Bacillati</taxon>
        <taxon>Bacillota</taxon>
        <taxon>Clostridia</taxon>
        <taxon>Thermoanaerobacterales</taxon>
        <taxon>Thermoanaerobacterales Family IV. Incertae Sedis</taxon>
        <taxon>Mahella</taxon>
    </lineage>
</organism>
<evidence type="ECO:0000313" key="3">
    <source>
        <dbReference type="Proteomes" id="UP000008457"/>
    </source>
</evidence>
<sequence length="235" mass="26252">MNKAISVVFTIILAVALPIAIVLTSVQLVAFNQGFFMKEFEKYDRAEATGMDRDQLSKVAQAFIDYLSLQKDELNMQVVVNGRQRLLFNDKELMHMDDVRGLFESGFALRLWAAILSIVSIAVVGLWGHTKGIDGIARALAWAAGIPLALGAIVALLLATDFDRWFVYFHLTFFNNDLWQLDPSTDTLINIFNEGFFADAAFRILLYAATAMVVIFAASMAWIAYSNKKAPKNQQ</sequence>
<dbReference type="KEGG" id="mas:Mahau_1538"/>
<keyword evidence="1" id="KW-1133">Transmembrane helix</keyword>
<dbReference type="Proteomes" id="UP000008457">
    <property type="component" value="Chromosome"/>
</dbReference>
<protein>
    <submittedName>
        <fullName evidence="2">Integral membrane protein TIGR01906</fullName>
    </submittedName>
</protein>
<dbReference type="AlphaFoldDB" id="F3ZYI5"/>
<feature type="transmembrane region" description="Helical" evidence="1">
    <location>
        <begin position="107"/>
        <end position="127"/>
    </location>
</feature>
<reference evidence="3" key="1">
    <citation type="submission" date="2010-11" db="EMBL/GenBank/DDBJ databases">
        <title>The complete genome of Mahella australiensis DSM 15567.</title>
        <authorList>
            <consortium name="US DOE Joint Genome Institute (JGI-PGF)"/>
            <person name="Lucas S."/>
            <person name="Copeland A."/>
            <person name="Lapidus A."/>
            <person name="Bruce D."/>
            <person name="Goodwin L."/>
            <person name="Pitluck S."/>
            <person name="Kyrpides N."/>
            <person name="Mavromatis K."/>
            <person name="Pagani I."/>
            <person name="Ivanova N."/>
            <person name="Teshima H."/>
            <person name="Brettin T."/>
            <person name="Detter J.C."/>
            <person name="Han C."/>
            <person name="Tapia R."/>
            <person name="Land M."/>
            <person name="Hauser L."/>
            <person name="Markowitz V."/>
            <person name="Cheng J.-F."/>
            <person name="Hugenholtz P."/>
            <person name="Woyke T."/>
            <person name="Wu D."/>
            <person name="Spring S."/>
            <person name="Pukall R."/>
            <person name="Steenblock K."/>
            <person name="Schneider S."/>
            <person name="Klenk H.-P."/>
            <person name="Eisen J.A."/>
        </authorList>
    </citation>
    <scope>NUCLEOTIDE SEQUENCE [LARGE SCALE GENOMIC DNA]</scope>
    <source>
        <strain evidence="3">DSM 15567 / CIP 107919 / 50-1 BON</strain>
    </source>
</reference>
<evidence type="ECO:0000256" key="1">
    <source>
        <dbReference type="SAM" id="Phobius"/>
    </source>
</evidence>
<dbReference type="InterPro" id="IPR010178">
    <property type="entry name" value="Lit"/>
</dbReference>
<accession>F3ZYI5</accession>
<keyword evidence="1" id="KW-0472">Membrane</keyword>
<name>F3ZYI5_MAHA5</name>
<feature type="transmembrane region" description="Helical" evidence="1">
    <location>
        <begin position="204"/>
        <end position="225"/>
    </location>
</feature>
<dbReference type="Pfam" id="PF07314">
    <property type="entry name" value="Lit"/>
    <property type="match status" value="1"/>
</dbReference>
<keyword evidence="1" id="KW-0812">Transmembrane</keyword>
<dbReference type="HOGENOM" id="CLU_093826_0_0_9"/>
<feature type="transmembrane region" description="Helical" evidence="1">
    <location>
        <begin position="139"/>
        <end position="159"/>
    </location>
</feature>
<keyword evidence="3" id="KW-1185">Reference proteome</keyword>
<feature type="transmembrane region" description="Helical" evidence="1">
    <location>
        <begin position="7"/>
        <end position="30"/>
    </location>
</feature>
<evidence type="ECO:0000313" key="2">
    <source>
        <dbReference type="EMBL" id="AEE96727.1"/>
    </source>
</evidence>
<dbReference type="NCBIfam" id="TIGR01906">
    <property type="entry name" value="integ_TIGR01906"/>
    <property type="match status" value="1"/>
</dbReference>
<dbReference type="EMBL" id="CP002360">
    <property type="protein sequence ID" value="AEE96727.1"/>
    <property type="molecule type" value="Genomic_DNA"/>
</dbReference>